<dbReference type="AlphaFoldDB" id="A0A813M0R0"/>
<dbReference type="OrthoDB" id="119028at2759"/>
<keyword evidence="3" id="KW-1185">Reference proteome</keyword>
<dbReference type="EMBL" id="CAJNOC010000063">
    <property type="protein sequence ID" value="CAF0711262.1"/>
    <property type="molecule type" value="Genomic_DNA"/>
</dbReference>
<comment type="caution">
    <text evidence="2">The sequence shown here is derived from an EMBL/GenBank/DDBJ whole genome shotgun (WGS) entry which is preliminary data.</text>
</comment>
<evidence type="ECO:0000313" key="3">
    <source>
        <dbReference type="Proteomes" id="UP000663879"/>
    </source>
</evidence>
<organism evidence="2 3">
    <name type="scientific">Brachionus calyciflorus</name>
    <dbReference type="NCBI Taxonomy" id="104777"/>
    <lineage>
        <taxon>Eukaryota</taxon>
        <taxon>Metazoa</taxon>
        <taxon>Spiralia</taxon>
        <taxon>Gnathifera</taxon>
        <taxon>Rotifera</taxon>
        <taxon>Eurotatoria</taxon>
        <taxon>Monogononta</taxon>
        <taxon>Pseudotrocha</taxon>
        <taxon>Ploima</taxon>
        <taxon>Brachionidae</taxon>
        <taxon>Brachionus</taxon>
    </lineage>
</organism>
<proteinExistence type="predicted"/>
<evidence type="ECO:0000313" key="2">
    <source>
        <dbReference type="EMBL" id="CAF0711262.1"/>
    </source>
</evidence>
<protein>
    <submittedName>
        <fullName evidence="2">Uncharacterized protein</fullName>
    </submittedName>
</protein>
<keyword evidence="1" id="KW-1133">Transmembrane helix</keyword>
<accession>A0A813M0R0</accession>
<sequence length="152" mass="17426">MYEGLTIGEHTPSTDNDVESINGKIKLLHTLRERLAVNSYLVNAYDMLRNCSKDILSHKVFNTTYNVGSETWKMAYDYLHSADSLIKRTNKKSNLFILTKKEDESFLNSDFINKNYDKIKNLNFNILVDYMTILLILILMNGPLLSVVAGII</sequence>
<gene>
    <name evidence="2" type="ORF">OXX778_LOCUS1078</name>
</gene>
<reference evidence="2" key="1">
    <citation type="submission" date="2021-02" db="EMBL/GenBank/DDBJ databases">
        <authorList>
            <person name="Nowell W R."/>
        </authorList>
    </citation>
    <scope>NUCLEOTIDE SEQUENCE</scope>
    <source>
        <strain evidence="2">Ploen Becks lab</strain>
    </source>
</reference>
<evidence type="ECO:0000256" key="1">
    <source>
        <dbReference type="SAM" id="Phobius"/>
    </source>
</evidence>
<keyword evidence="1" id="KW-0472">Membrane</keyword>
<dbReference type="Proteomes" id="UP000663879">
    <property type="component" value="Unassembled WGS sequence"/>
</dbReference>
<feature type="transmembrane region" description="Helical" evidence="1">
    <location>
        <begin position="127"/>
        <end position="151"/>
    </location>
</feature>
<keyword evidence="1" id="KW-0812">Transmembrane</keyword>
<name>A0A813M0R0_9BILA</name>